<evidence type="ECO:0000259" key="3">
    <source>
        <dbReference type="Pfam" id="PF22746"/>
    </source>
</evidence>
<evidence type="ECO:0000313" key="4">
    <source>
        <dbReference type="EMBL" id="MDZ5711512.1"/>
    </source>
</evidence>
<proteinExistence type="predicted"/>
<organism evidence="4 5">
    <name type="scientific">Jeotgalibacillus haloalkalitolerans</name>
    <dbReference type="NCBI Taxonomy" id="3104292"/>
    <lineage>
        <taxon>Bacteria</taxon>
        <taxon>Bacillati</taxon>
        <taxon>Bacillota</taxon>
        <taxon>Bacilli</taxon>
        <taxon>Bacillales</taxon>
        <taxon>Caryophanaceae</taxon>
        <taxon>Jeotgalibacillus</taxon>
    </lineage>
</organism>
<feature type="domain" description="DUF4097" evidence="2">
    <location>
        <begin position="220"/>
        <end position="377"/>
    </location>
</feature>
<keyword evidence="5" id="KW-1185">Reference proteome</keyword>
<dbReference type="EMBL" id="JAXQNN010000001">
    <property type="protein sequence ID" value="MDZ5711512.1"/>
    <property type="molecule type" value="Genomic_DNA"/>
</dbReference>
<dbReference type="Pfam" id="PF22746">
    <property type="entry name" value="SHOCT-like_DUF2089-C"/>
    <property type="match status" value="1"/>
</dbReference>
<comment type="caution">
    <text evidence="4">The sequence shown here is derived from an EMBL/GenBank/DDBJ whole genome shotgun (WGS) entry which is preliminary data.</text>
</comment>
<evidence type="ECO:0000313" key="5">
    <source>
        <dbReference type="Proteomes" id="UP001292084"/>
    </source>
</evidence>
<gene>
    <name evidence="4" type="ORF">UFB30_04710</name>
</gene>
<accession>A0ABU5KK21</accession>
<feature type="compositionally biased region" description="Basic and acidic residues" evidence="1">
    <location>
        <begin position="29"/>
        <end position="38"/>
    </location>
</feature>
<dbReference type="PIRSF" id="PIRSF012569">
    <property type="entry name" value="UCP012569"/>
    <property type="match status" value="1"/>
</dbReference>
<dbReference type="InterPro" id="IPR016599">
    <property type="entry name" value="UCP012569"/>
</dbReference>
<dbReference type="Proteomes" id="UP001292084">
    <property type="component" value="Unassembled WGS sequence"/>
</dbReference>
<dbReference type="InterPro" id="IPR053959">
    <property type="entry name" value="YvlB/LiaX_N"/>
</dbReference>
<evidence type="ECO:0000256" key="1">
    <source>
        <dbReference type="SAM" id="MobiDB-lite"/>
    </source>
</evidence>
<dbReference type="InterPro" id="IPR025164">
    <property type="entry name" value="Toastrack_DUF4097"/>
</dbReference>
<feature type="domain" description="YvlB/LiaX N-terminal" evidence="3">
    <location>
        <begin position="3"/>
        <end position="33"/>
    </location>
</feature>
<feature type="region of interest" description="Disordered" evidence="1">
    <location>
        <begin position="29"/>
        <end position="78"/>
    </location>
</feature>
<protein>
    <submittedName>
        <fullName evidence="4">DUF4097 family beta strand repeat-containing protein</fullName>
    </submittedName>
</protein>
<name>A0ABU5KK21_9BACL</name>
<sequence length="420" mass="47302">MENERKRILSMVEKGTITATEALTLLEALEKDGSKSTEHTTSSAHQETTYEQQSRSSHKTFSESHSEAGSGQGSQQKKEFPFNLDEMINDLFGTIEKKATEFKTEQNKKTARQQQKDKLTDFVQTAFEKVKGLNLEFNMGPSLEFKHVFESEKAELIDIEASISNGKLTIRPWDEDFVRAECNVKVFRSDDEFKAKQQLKDSVIFNTNFKKLRFVSDLKMMSLDTVLYVPKASYERWDIRLFNGKFQSEGGNVNKVKVRTANGKIELSNMLIEKAELETANGGINVENTRADLIEAESVNGKVNVEGALDEIDAQSVNGKIVCSTSSSSARRIEAKSLAGPIEINVPDTVSLDGTLRTNFGKLKVDFHEMDHLEEREEMMQRRLNFRKDREGASKLYITADAKTGAVTVKSYSKNNETNA</sequence>
<evidence type="ECO:0000259" key="2">
    <source>
        <dbReference type="Pfam" id="PF13349"/>
    </source>
</evidence>
<feature type="compositionally biased region" description="Polar residues" evidence="1">
    <location>
        <begin position="39"/>
        <end position="55"/>
    </location>
</feature>
<dbReference type="RefSeq" id="WP_322420513.1">
    <property type="nucleotide sequence ID" value="NZ_JAXQNN010000001.1"/>
</dbReference>
<reference evidence="4 5" key="1">
    <citation type="submission" date="2023-12" db="EMBL/GenBank/DDBJ databases">
        <title>Jeotgalibacillus haloalkaliphilus sp. nov., a novel salt-tolerant bacteria, isolated from the estuary of the Fenhe River into the Yellow River.</title>
        <authorList>
            <person name="Li Y."/>
        </authorList>
    </citation>
    <scope>NUCLEOTIDE SEQUENCE [LARGE SCALE GENOMIC DNA]</scope>
    <source>
        <strain evidence="4 5">HH7-29</strain>
    </source>
</reference>
<dbReference type="Pfam" id="PF13349">
    <property type="entry name" value="DUF4097"/>
    <property type="match status" value="1"/>
</dbReference>